<comment type="caution">
    <text evidence="1">The sequence shown here is derived from an EMBL/GenBank/DDBJ whole genome shotgun (WGS) entry which is preliminary data.</text>
</comment>
<name>A0A813TFE7_9BILA</name>
<dbReference type="Proteomes" id="UP000663854">
    <property type="component" value="Unassembled WGS sequence"/>
</dbReference>
<proteinExistence type="predicted"/>
<dbReference type="SUPFAM" id="SSF56399">
    <property type="entry name" value="ADP-ribosylation"/>
    <property type="match status" value="1"/>
</dbReference>
<accession>A0A813TFE7</accession>
<dbReference type="Proteomes" id="UP000663870">
    <property type="component" value="Unassembled WGS sequence"/>
</dbReference>
<dbReference type="AlphaFoldDB" id="A0A813TFE7"/>
<protein>
    <submittedName>
        <fullName evidence="1">Uncharacterized protein</fullName>
    </submittedName>
</protein>
<dbReference type="EMBL" id="CAJNOH010000049">
    <property type="protein sequence ID" value="CAF0810885.1"/>
    <property type="molecule type" value="Genomic_DNA"/>
</dbReference>
<reference evidence="1" key="1">
    <citation type="submission" date="2021-02" db="EMBL/GenBank/DDBJ databases">
        <authorList>
            <person name="Nowell W R."/>
        </authorList>
    </citation>
    <scope>NUCLEOTIDE SEQUENCE</scope>
</reference>
<sequence length="143" mass="17330">MSKLNESHNLKDNNLRGKRRINERNQKLSINIFKTNDQHGQTSTGPNAQFFHSQILMDVLLRMKTKIDDKNEFITLCQALWWYTRETFIYQFLNQALRLQDIDLLFLFRFFIYDIQKQLELNQYQESIHVYRNLLISNNELNI</sequence>
<evidence type="ECO:0000313" key="3">
    <source>
        <dbReference type="Proteomes" id="UP000663854"/>
    </source>
</evidence>
<organism evidence="1 3">
    <name type="scientific">Rotaria sordida</name>
    <dbReference type="NCBI Taxonomy" id="392033"/>
    <lineage>
        <taxon>Eukaryota</taxon>
        <taxon>Metazoa</taxon>
        <taxon>Spiralia</taxon>
        <taxon>Gnathifera</taxon>
        <taxon>Rotifera</taxon>
        <taxon>Eurotatoria</taxon>
        <taxon>Bdelloidea</taxon>
        <taxon>Philodinida</taxon>
        <taxon>Philodinidae</taxon>
        <taxon>Rotaria</taxon>
    </lineage>
</organism>
<evidence type="ECO:0000313" key="2">
    <source>
        <dbReference type="EMBL" id="CAF0820285.1"/>
    </source>
</evidence>
<evidence type="ECO:0000313" key="1">
    <source>
        <dbReference type="EMBL" id="CAF0810885.1"/>
    </source>
</evidence>
<dbReference type="EMBL" id="CAJNOL010000076">
    <property type="protein sequence ID" value="CAF0820285.1"/>
    <property type="molecule type" value="Genomic_DNA"/>
</dbReference>
<keyword evidence="4" id="KW-1185">Reference proteome</keyword>
<evidence type="ECO:0000313" key="4">
    <source>
        <dbReference type="Proteomes" id="UP000663870"/>
    </source>
</evidence>
<gene>
    <name evidence="2" type="ORF">JXQ802_LOCUS5163</name>
    <name evidence="1" type="ORF">PYM288_LOCUS5084</name>
</gene>